<keyword evidence="10" id="KW-0206">Cytoskeleton</keyword>
<dbReference type="PANTHER" id="PTHR22967:SF57">
    <property type="entry name" value="AUXILIN, ISOFORM A-RELATED"/>
    <property type="match status" value="1"/>
</dbReference>
<evidence type="ECO:0000313" key="17">
    <source>
        <dbReference type="Proteomes" id="UP000002866"/>
    </source>
</evidence>
<comment type="catalytic activity">
    <reaction evidence="11">
        <text>L-threonyl-[protein] + ATP = O-phospho-L-threonyl-[protein] + ADP + H(+)</text>
        <dbReference type="Rhea" id="RHEA:46608"/>
        <dbReference type="Rhea" id="RHEA-COMP:11060"/>
        <dbReference type="Rhea" id="RHEA-COMP:11605"/>
        <dbReference type="ChEBI" id="CHEBI:15378"/>
        <dbReference type="ChEBI" id="CHEBI:30013"/>
        <dbReference type="ChEBI" id="CHEBI:30616"/>
        <dbReference type="ChEBI" id="CHEBI:61977"/>
        <dbReference type="ChEBI" id="CHEBI:456216"/>
        <dbReference type="EC" id="2.7.11.1"/>
    </reaction>
</comment>
<dbReference type="SUPFAM" id="SSF56112">
    <property type="entry name" value="Protein kinase-like (PK-like)"/>
    <property type="match status" value="1"/>
</dbReference>
<feature type="region of interest" description="Disordered" evidence="14">
    <location>
        <begin position="405"/>
        <end position="432"/>
    </location>
</feature>
<evidence type="ECO:0000256" key="8">
    <source>
        <dbReference type="ARBA" id="ARBA00022777"/>
    </source>
</evidence>
<evidence type="ECO:0000256" key="11">
    <source>
        <dbReference type="ARBA" id="ARBA00047899"/>
    </source>
</evidence>
<dbReference type="OrthoDB" id="2018507at2759"/>
<proteinExistence type="predicted"/>
<dbReference type="PROSITE" id="PS00108">
    <property type="entry name" value="PROTEIN_KINASE_ST"/>
    <property type="match status" value="1"/>
</dbReference>
<dbReference type="PROSITE" id="PS50011">
    <property type="entry name" value="PROTEIN_KINASE_DOM"/>
    <property type="match status" value="1"/>
</dbReference>
<keyword evidence="5" id="KW-0597">Phosphoprotein</keyword>
<accession>I2GZ67</accession>
<dbReference type="FunCoup" id="I2GZ67">
    <property type="interactions" value="269"/>
</dbReference>
<comment type="subcellular location">
    <subcellularLocation>
        <location evidence="1">Cytoplasm</location>
        <location evidence="1">Cytoskeleton</location>
        <location evidence="1">Actin patch</location>
    </subcellularLocation>
</comment>
<dbReference type="KEGG" id="tbl:TBLA_0B05930"/>
<evidence type="ECO:0000256" key="14">
    <source>
        <dbReference type="SAM" id="MobiDB-lite"/>
    </source>
</evidence>
<evidence type="ECO:0000256" key="13">
    <source>
        <dbReference type="ARBA" id="ARBA00065090"/>
    </source>
</evidence>
<comment type="subunit">
    <text evidence="13">Interacts with ABP1, which is required for proper actin patch localization.</text>
</comment>
<evidence type="ECO:0000256" key="6">
    <source>
        <dbReference type="ARBA" id="ARBA00022679"/>
    </source>
</evidence>
<dbReference type="InterPro" id="IPR008271">
    <property type="entry name" value="Ser/Thr_kinase_AS"/>
</dbReference>
<sequence>MNQPHIKNYDPGTKLNVGIHQVSIIKYLTSGGFAQIYQVQVNPPNPINGMNLACLKRVIVPEKSGLNTLRAEVEAMQLLKGKPHVVGYIDSNAARSISNDGTYEVLQLMEFCPGGGLIDFMNTRLQNRLKEFEVLNIMNQVTQGIVAMHSLNPPLIHRDIKIENVLISSNGEYKVCDFGSVSGIIRPPKNTEEFNFVQQDIMKNTTAQYRCPEMLDLYRGQPINEKSDIWALGVFLYKICYYTTPFENGGERAILHARYQYPQYPMYSSRLKNLIRMMLMEKPEQRPNVCQVLEEVSSMQGIPCPLPNFYLQRQQATQLMMNNTNGSIYPIPTQNTMMNQMPPPMNMMNNSQIAAQHSSNMMPQSIPQPLYTNYSNNSMNANMNMSPNYAYPTSPIMSQGLFTGPTLHHNLTSPISQPKSKSENTTGNDDPFAKLKDQALFNKVNANNTNTSVNDHSFNMYSTKQQNMANNFNNNNSNNMNPLMKQRSDRTRIFDMPQNKTPAMTQNSVNYLLPGHSSEQSIRKSTSSTSLRNIQNGGNQVLSQIMFNNNKTGERTSSTSSVSAPSLSKNMVPYIPPNSFTSTNNAMVFRENESSKASIKLRVQNLLKTSNSGNNDNSLRRTTSDTQNGSQSNNSLRKVNTHQVDSNYTTSEKKKAPKPPPKPDYLRPKKPPKPANLQGMKFMKSENVEQEIKERKENSKKQLQKMEVDFSQRYPSV</sequence>
<gene>
    <name evidence="16" type="primary">TBLA0B05930</name>
    <name evidence="16" type="ORF">TBLA_0B05930</name>
</gene>
<feature type="domain" description="Protein kinase" evidence="15">
    <location>
        <begin position="22"/>
        <end position="309"/>
    </location>
</feature>
<dbReference type="InterPro" id="IPR011009">
    <property type="entry name" value="Kinase-like_dom_sf"/>
</dbReference>
<keyword evidence="9" id="KW-0067">ATP-binding</keyword>
<dbReference type="GeneID" id="14494805"/>
<evidence type="ECO:0000256" key="7">
    <source>
        <dbReference type="ARBA" id="ARBA00022741"/>
    </source>
</evidence>
<dbReference type="GO" id="GO:0004674">
    <property type="term" value="F:protein serine/threonine kinase activity"/>
    <property type="evidence" value="ECO:0007669"/>
    <property type="project" value="UniProtKB-KW"/>
</dbReference>
<keyword evidence="6" id="KW-0808">Transferase</keyword>
<protein>
    <recommendedName>
        <fullName evidence="2">non-specific serine/threonine protein kinase</fullName>
        <ecNumber evidence="2">2.7.11.1</ecNumber>
    </recommendedName>
</protein>
<dbReference type="GO" id="GO:0007015">
    <property type="term" value="P:actin filament organization"/>
    <property type="evidence" value="ECO:0007669"/>
    <property type="project" value="TreeGrafter"/>
</dbReference>
<dbReference type="Gene3D" id="1.10.510.10">
    <property type="entry name" value="Transferase(Phosphotransferase) domain 1"/>
    <property type="match status" value="1"/>
</dbReference>
<dbReference type="PANTHER" id="PTHR22967">
    <property type="entry name" value="SERINE/THREONINE PROTEIN KINASE"/>
    <property type="match status" value="1"/>
</dbReference>
<dbReference type="EC" id="2.7.11.1" evidence="2"/>
<dbReference type="GO" id="GO:0005524">
    <property type="term" value="F:ATP binding"/>
    <property type="evidence" value="ECO:0007669"/>
    <property type="project" value="UniProtKB-KW"/>
</dbReference>
<feature type="compositionally biased region" description="Polar residues" evidence="14">
    <location>
        <begin position="624"/>
        <end position="650"/>
    </location>
</feature>
<dbReference type="Pfam" id="PF00069">
    <property type="entry name" value="Pkinase"/>
    <property type="match status" value="1"/>
</dbReference>
<keyword evidence="4" id="KW-0723">Serine/threonine-protein kinase</keyword>
<evidence type="ECO:0000313" key="16">
    <source>
        <dbReference type="EMBL" id="CCH59419.1"/>
    </source>
</evidence>
<evidence type="ECO:0000256" key="4">
    <source>
        <dbReference type="ARBA" id="ARBA00022527"/>
    </source>
</evidence>
<dbReference type="InterPro" id="IPR000719">
    <property type="entry name" value="Prot_kinase_dom"/>
</dbReference>
<dbReference type="SMART" id="SM00220">
    <property type="entry name" value="S_TKc"/>
    <property type="match status" value="1"/>
</dbReference>
<dbReference type="EMBL" id="HE806317">
    <property type="protein sequence ID" value="CCH59419.1"/>
    <property type="molecule type" value="Genomic_DNA"/>
</dbReference>
<dbReference type="RefSeq" id="XP_004178938.1">
    <property type="nucleotide sequence ID" value="XM_004178890.1"/>
</dbReference>
<organism evidence="16 17">
    <name type="scientific">Henningerozyma blattae (strain ATCC 34711 / CBS 6284 / DSM 70876 / NBRC 10599 / NRRL Y-10934 / UCD 77-7)</name>
    <name type="common">Yeast</name>
    <name type="synonym">Tetrapisispora blattae</name>
    <dbReference type="NCBI Taxonomy" id="1071380"/>
    <lineage>
        <taxon>Eukaryota</taxon>
        <taxon>Fungi</taxon>
        <taxon>Dikarya</taxon>
        <taxon>Ascomycota</taxon>
        <taxon>Saccharomycotina</taxon>
        <taxon>Saccharomycetes</taxon>
        <taxon>Saccharomycetales</taxon>
        <taxon>Saccharomycetaceae</taxon>
        <taxon>Henningerozyma</taxon>
    </lineage>
</organism>
<evidence type="ECO:0000259" key="15">
    <source>
        <dbReference type="PROSITE" id="PS50011"/>
    </source>
</evidence>
<dbReference type="InParanoid" id="I2GZ67"/>
<feature type="region of interest" description="Disordered" evidence="14">
    <location>
        <begin position="607"/>
        <end position="717"/>
    </location>
</feature>
<feature type="compositionally biased region" description="Polar residues" evidence="14">
    <location>
        <begin position="607"/>
        <end position="617"/>
    </location>
</feature>
<keyword evidence="7" id="KW-0547">Nucleotide-binding</keyword>
<evidence type="ECO:0000256" key="10">
    <source>
        <dbReference type="ARBA" id="ARBA00023212"/>
    </source>
</evidence>
<dbReference type="eggNOG" id="KOG1989">
    <property type="taxonomic scope" value="Eukaryota"/>
</dbReference>
<keyword evidence="8" id="KW-0418">Kinase</keyword>
<name>I2GZ67_HENB6</name>
<dbReference type="Proteomes" id="UP000002866">
    <property type="component" value="Chromosome 2"/>
</dbReference>
<feature type="compositionally biased region" description="Polar residues" evidence="14">
    <location>
        <begin position="409"/>
        <end position="428"/>
    </location>
</feature>
<evidence type="ECO:0000256" key="2">
    <source>
        <dbReference type="ARBA" id="ARBA00012513"/>
    </source>
</evidence>
<dbReference type="OMA" id="HIDMDIV"/>
<reference evidence="16 17" key="1">
    <citation type="journal article" date="2011" name="Proc. Natl. Acad. Sci. U.S.A.">
        <title>Evolutionary erosion of yeast sex chromosomes by mating-type switching accidents.</title>
        <authorList>
            <person name="Gordon J.L."/>
            <person name="Armisen D."/>
            <person name="Proux-Wera E."/>
            <person name="Oheigeartaigh S.S."/>
            <person name="Byrne K.P."/>
            <person name="Wolfe K.H."/>
        </authorList>
    </citation>
    <scope>NUCLEOTIDE SEQUENCE [LARGE SCALE GENOMIC DNA]</scope>
    <source>
        <strain evidence="17">ATCC 34711 / CBS 6284 / DSM 70876 / NBRC 10599 / NRRL Y-10934 / UCD 77-7</strain>
    </source>
</reference>
<comment type="catalytic activity">
    <reaction evidence="12">
        <text>L-seryl-[protein] + ATP = O-phospho-L-seryl-[protein] + ADP + H(+)</text>
        <dbReference type="Rhea" id="RHEA:17989"/>
        <dbReference type="Rhea" id="RHEA-COMP:9863"/>
        <dbReference type="Rhea" id="RHEA-COMP:11604"/>
        <dbReference type="ChEBI" id="CHEBI:15378"/>
        <dbReference type="ChEBI" id="CHEBI:29999"/>
        <dbReference type="ChEBI" id="CHEBI:30616"/>
        <dbReference type="ChEBI" id="CHEBI:83421"/>
        <dbReference type="ChEBI" id="CHEBI:456216"/>
        <dbReference type="EC" id="2.7.11.1"/>
    </reaction>
</comment>
<evidence type="ECO:0000256" key="12">
    <source>
        <dbReference type="ARBA" id="ARBA00048679"/>
    </source>
</evidence>
<dbReference type="AlphaFoldDB" id="I2GZ67"/>
<dbReference type="GO" id="GO:2000369">
    <property type="term" value="P:regulation of clathrin-dependent endocytosis"/>
    <property type="evidence" value="ECO:0007669"/>
    <property type="project" value="UniProtKB-ARBA"/>
</dbReference>
<keyword evidence="17" id="KW-1185">Reference proteome</keyword>
<evidence type="ECO:0000256" key="5">
    <source>
        <dbReference type="ARBA" id="ARBA00022553"/>
    </source>
</evidence>
<dbReference type="STRING" id="1071380.I2GZ67"/>
<evidence type="ECO:0000256" key="3">
    <source>
        <dbReference type="ARBA" id="ARBA00022490"/>
    </source>
</evidence>
<dbReference type="CDD" id="cd14037">
    <property type="entry name" value="STKc_NAK_like"/>
    <property type="match status" value="1"/>
</dbReference>
<keyword evidence="3" id="KW-0963">Cytoplasm</keyword>
<feature type="compositionally biased region" description="Basic and acidic residues" evidence="14">
    <location>
        <begin position="683"/>
        <end position="710"/>
    </location>
</feature>
<evidence type="ECO:0000256" key="1">
    <source>
        <dbReference type="ARBA" id="ARBA00004134"/>
    </source>
</evidence>
<dbReference type="HOGENOM" id="CLU_011638_3_0_1"/>
<dbReference type="FunFam" id="1.10.510.10:FF:000441">
    <property type="entry name" value="Serine/threonine protein kinase"/>
    <property type="match status" value="1"/>
</dbReference>
<dbReference type="GO" id="GO:0000147">
    <property type="term" value="P:actin cortical patch assembly"/>
    <property type="evidence" value="ECO:0007669"/>
    <property type="project" value="TreeGrafter"/>
</dbReference>
<dbReference type="GO" id="GO:0030479">
    <property type="term" value="C:actin cortical patch"/>
    <property type="evidence" value="ECO:0007669"/>
    <property type="project" value="UniProtKB-SubCell"/>
</dbReference>
<evidence type="ECO:0000256" key="9">
    <source>
        <dbReference type="ARBA" id="ARBA00022840"/>
    </source>
</evidence>